<dbReference type="EnsemblPlants" id="LPERR02G22170.1">
    <property type="protein sequence ID" value="LPERR02G22170.1"/>
    <property type="gene ID" value="LPERR02G22170"/>
</dbReference>
<feature type="region of interest" description="Disordered" evidence="2">
    <location>
        <begin position="1"/>
        <end position="299"/>
    </location>
</feature>
<dbReference type="PROSITE" id="PS00315">
    <property type="entry name" value="DEHYDRIN_1"/>
    <property type="match status" value="1"/>
</dbReference>
<reference evidence="3" key="3">
    <citation type="submission" date="2015-04" db="UniProtKB">
        <authorList>
            <consortium name="EnsemblPlants"/>
        </authorList>
    </citation>
    <scope>IDENTIFICATION</scope>
</reference>
<feature type="compositionally biased region" description="Pro residues" evidence="2">
    <location>
        <begin position="227"/>
        <end position="248"/>
    </location>
</feature>
<dbReference type="GO" id="GO:0009631">
    <property type="term" value="P:cold acclimation"/>
    <property type="evidence" value="ECO:0007669"/>
    <property type="project" value="TreeGrafter"/>
</dbReference>
<keyword evidence="4" id="KW-1185">Reference proteome</keyword>
<dbReference type="HOGENOM" id="CLU_081104_0_0_1"/>
<dbReference type="PANTHER" id="PTHR33346">
    <property type="entry name" value="DEHYDRIN XERO 2-RELATED"/>
    <property type="match status" value="1"/>
</dbReference>
<dbReference type="Proteomes" id="UP000032180">
    <property type="component" value="Chromosome 2"/>
</dbReference>
<comment type="similarity">
    <text evidence="1">Belongs to the plant dehydrin family.</text>
</comment>
<evidence type="ECO:0008006" key="5">
    <source>
        <dbReference type="Google" id="ProtNLM"/>
    </source>
</evidence>
<evidence type="ECO:0000313" key="3">
    <source>
        <dbReference type="EnsemblPlants" id="LPERR02G22170.1"/>
    </source>
</evidence>
<dbReference type="Pfam" id="PF00257">
    <property type="entry name" value="Dehydrin"/>
    <property type="match status" value="1"/>
</dbReference>
<proteinExistence type="inferred from homology"/>
<feature type="compositionally biased region" description="Basic and acidic residues" evidence="2">
    <location>
        <begin position="55"/>
        <end position="76"/>
    </location>
</feature>
<organism evidence="3 4">
    <name type="scientific">Leersia perrieri</name>
    <dbReference type="NCBI Taxonomy" id="77586"/>
    <lineage>
        <taxon>Eukaryota</taxon>
        <taxon>Viridiplantae</taxon>
        <taxon>Streptophyta</taxon>
        <taxon>Embryophyta</taxon>
        <taxon>Tracheophyta</taxon>
        <taxon>Spermatophyta</taxon>
        <taxon>Magnoliopsida</taxon>
        <taxon>Liliopsida</taxon>
        <taxon>Poales</taxon>
        <taxon>Poaceae</taxon>
        <taxon>BOP clade</taxon>
        <taxon>Oryzoideae</taxon>
        <taxon>Oryzeae</taxon>
        <taxon>Oryzinae</taxon>
        <taxon>Leersia</taxon>
    </lineage>
</organism>
<dbReference type="AlphaFoldDB" id="A0A0D9VJA3"/>
<accession>A0A0D9VJA3</accession>
<dbReference type="InterPro" id="IPR000167">
    <property type="entry name" value="Dehydrin"/>
</dbReference>
<feature type="compositionally biased region" description="Low complexity" evidence="2">
    <location>
        <begin position="148"/>
        <end position="165"/>
    </location>
</feature>
<sequence length="299" mass="31554">MEDERNTQVHQGGEAAEQVEVKDRGLFDSLLGKKKEDQPEEKKHEEELVTGMEKVSVEEPKKEEHHQAEGEKKESLLSKLHRSSSSSSSSSSDEEEEVIDDNGEVVKRKKKKGLKEKIKEKLPGHKNQGGEHATPPVATGFPAPAPPASVTAAAPAHTPAPVVAHGGHHDTGAVPVEKIGDDHAIKTEAAPLAPHAPEEEKKGLLDKIKEKLPGGHKKPEDATATPPAAPAPAPAPTPAPAPAHPPPVTEEVSSPDGKEKKGILGKIMEKLPGYHKSSGEEDKTAAAATTTAGEHKSSA</sequence>
<evidence type="ECO:0000313" key="4">
    <source>
        <dbReference type="Proteomes" id="UP000032180"/>
    </source>
</evidence>
<dbReference type="PANTHER" id="PTHR33346:SF2">
    <property type="entry name" value="DEHYDRIN ERD14"/>
    <property type="match status" value="1"/>
</dbReference>
<dbReference type="STRING" id="77586.A0A0D9VJA3"/>
<dbReference type="GO" id="GO:0005829">
    <property type="term" value="C:cytosol"/>
    <property type="evidence" value="ECO:0007669"/>
    <property type="project" value="TreeGrafter"/>
</dbReference>
<dbReference type="GO" id="GO:0009414">
    <property type="term" value="P:response to water deprivation"/>
    <property type="evidence" value="ECO:0007669"/>
    <property type="project" value="TreeGrafter"/>
</dbReference>
<dbReference type="InterPro" id="IPR030513">
    <property type="entry name" value="Dehydrin_CS"/>
</dbReference>
<dbReference type="GO" id="GO:0016020">
    <property type="term" value="C:membrane"/>
    <property type="evidence" value="ECO:0007669"/>
    <property type="project" value="TreeGrafter"/>
</dbReference>
<feature type="compositionally biased region" description="Basic and acidic residues" evidence="2">
    <location>
        <begin position="196"/>
        <end position="221"/>
    </location>
</feature>
<name>A0A0D9VJA3_9ORYZ</name>
<reference evidence="4" key="2">
    <citation type="submission" date="2013-12" db="EMBL/GenBank/DDBJ databases">
        <authorList>
            <person name="Yu Y."/>
            <person name="Lee S."/>
            <person name="de Baynast K."/>
            <person name="Wissotski M."/>
            <person name="Liu L."/>
            <person name="Talag J."/>
            <person name="Goicoechea J."/>
            <person name="Angelova A."/>
            <person name="Jetty R."/>
            <person name="Kudrna D."/>
            <person name="Golser W."/>
            <person name="Rivera L."/>
            <person name="Zhang J."/>
            <person name="Wing R."/>
        </authorList>
    </citation>
    <scope>NUCLEOTIDE SEQUENCE</scope>
</reference>
<dbReference type="Gramene" id="LPERR02G22170.1">
    <property type="protein sequence ID" value="LPERR02G22170.1"/>
    <property type="gene ID" value="LPERR02G22170"/>
</dbReference>
<dbReference type="eggNOG" id="ENOG502RZ4N">
    <property type="taxonomic scope" value="Eukaryota"/>
</dbReference>
<protein>
    <recommendedName>
        <fullName evidence="5">Dehydrin</fullName>
    </recommendedName>
</protein>
<evidence type="ECO:0000256" key="1">
    <source>
        <dbReference type="RuleBase" id="RU003995"/>
    </source>
</evidence>
<dbReference type="GO" id="GO:0009737">
    <property type="term" value="P:response to abscisic acid"/>
    <property type="evidence" value="ECO:0007669"/>
    <property type="project" value="TreeGrafter"/>
</dbReference>
<evidence type="ECO:0000256" key="2">
    <source>
        <dbReference type="SAM" id="MobiDB-lite"/>
    </source>
</evidence>
<dbReference type="PROSITE" id="PS00823">
    <property type="entry name" value="DEHYDRIN_2"/>
    <property type="match status" value="1"/>
</dbReference>
<feature type="compositionally biased region" description="Acidic residues" evidence="2">
    <location>
        <begin position="92"/>
        <end position="103"/>
    </location>
</feature>
<feature type="compositionally biased region" description="Basic and acidic residues" evidence="2">
    <location>
        <begin position="19"/>
        <end position="47"/>
    </location>
</feature>
<reference evidence="3 4" key="1">
    <citation type="submission" date="2012-08" db="EMBL/GenBank/DDBJ databases">
        <title>Oryza genome evolution.</title>
        <authorList>
            <person name="Wing R.A."/>
        </authorList>
    </citation>
    <scope>NUCLEOTIDE SEQUENCE</scope>
</reference>